<feature type="region of interest" description="Disordered" evidence="10">
    <location>
        <begin position="428"/>
        <end position="465"/>
    </location>
</feature>
<dbReference type="AlphaFoldDB" id="A0A0L7LD07"/>
<dbReference type="STRING" id="104452.A0A0L7LD07"/>
<dbReference type="PANTHER" id="PTHR45618">
    <property type="entry name" value="MITOCHONDRIAL DICARBOXYLATE CARRIER-RELATED"/>
    <property type="match status" value="1"/>
</dbReference>
<proteinExistence type="inferred from homology"/>
<dbReference type="SUPFAM" id="SSF103506">
    <property type="entry name" value="Mitochondrial carrier"/>
    <property type="match status" value="1"/>
</dbReference>
<evidence type="ECO:0000256" key="9">
    <source>
        <dbReference type="RuleBase" id="RU000488"/>
    </source>
</evidence>
<evidence type="ECO:0000256" key="8">
    <source>
        <dbReference type="PROSITE-ProRule" id="PRU00282"/>
    </source>
</evidence>
<feature type="repeat" description="Solcar" evidence="8">
    <location>
        <begin position="495"/>
        <end position="578"/>
    </location>
</feature>
<dbReference type="SUPFAM" id="SSF56112">
    <property type="entry name" value="Protein kinase-like (PK-like)"/>
    <property type="match status" value="1"/>
</dbReference>
<evidence type="ECO:0000256" key="3">
    <source>
        <dbReference type="ARBA" id="ARBA00022448"/>
    </source>
</evidence>
<dbReference type="InterPro" id="IPR018108">
    <property type="entry name" value="MCP_transmembrane"/>
</dbReference>
<comment type="caution">
    <text evidence="11">The sequence shown here is derived from an EMBL/GenBank/DDBJ whole genome shotgun (WGS) entry which is preliminary data.</text>
</comment>
<protein>
    <submittedName>
        <fullName evidence="11">Slowpoke binding protein</fullName>
    </submittedName>
</protein>
<keyword evidence="12" id="KW-1185">Reference proteome</keyword>
<feature type="compositionally biased region" description="Basic residues" evidence="10">
    <location>
        <begin position="432"/>
        <end position="443"/>
    </location>
</feature>
<evidence type="ECO:0000256" key="10">
    <source>
        <dbReference type="SAM" id="MobiDB-lite"/>
    </source>
</evidence>
<dbReference type="InterPro" id="IPR011009">
    <property type="entry name" value="Kinase-like_dom_sf"/>
</dbReference>
<comment type="subcellular location">
    <subcellularLocation>
        <location evidence="1">Membrane</location>
        <topology evidence="1">Multi-pass membrane protein</topology>
    </subcellularLocation>
</comment>
<feature type="region of interest" description="Disordered" evidence="10">
    <location>
        <begin position="478"/>
        <end position="498"/>
    </location>
</feature>
<gene>
    <name evidence="11" type="ORF">OBRU01_10760</name>
</gene>
<dbReference type="Pfam" id="PF00153">
    <property type="entry name" value="Mito_carr"/>
    <property type="match status" value="2"/>
</dbReference>
<feature type="compositionally biased region" description="Basic residues" evidence="10">
    <location>
        <begin position="37"/>
        <end position="48"/>
    </location>
</feature>
<organism evidence="11 12">
    <name type="scientific">Operophtera brumata</name>
    <name type="common">Winter moth</name>
    <name type="synonym">Phalaena brumata</name>
    <dbReference type="NCBI Taxonomy" id="104452"/>
    <lineage>
        <taxon>Eukaryota</taxon>
        <taxon>Metazoa</taxon>
        <taxon>Ecdysozoa</taxon>
        <taxon>Arthropoda</taxon>
        <taxon>Hexapoda</taxon>
        <taxon>Insecta</taxon>
        <taxon>Pterygota</taxon>
        <taxon>Neoptera</taxon>
        <taxon>Endopterygota</taxon>
        <taxon>Lepidoptera</taxon>
        <taxon>Glossata</taxon>
        <taxon>Ditrysia</taxon>
        <taxon>Geometroidea</taxon>
        <taxon>Geometridae</taxon>
        <taxon>Larentiinae</taxon>
        <taxon>Operophtera</taxon>
    </lineage>
</organism>
<evidence type="ECO:0000256" key="2">
    <source>
        <dbReference type="ARBA" id="ARBA00006375"/>
    </source>
</evidence>
<dbReference type="Gene3D" id="1.50.40.10">
    <property type="entry name" value="Mitochondrial carrier domain"/>
    <property type="match status" value="1"/>
</dbReference>
<accession>A0A0L7LD07</accession>
<dbReference type="Gene3D" id="1.10.510.10">
    <property type="entry name" value="Transferase(Phosphotransferase) domain 1"/>
    <property type="match status" value="1"/>
</dbReference>
<evidence type="ECO:0000313" key="11">
    <source>
        <dbReference type="EMBL" id="KOB73352.1"/>
    </source>
</evidence>
<evidence type="ECO:0000256" key="4">
    <source>
        <dbReference type="ARBA" id="ARBA00022692"/>
    </source>
</evidence>
<keyword evidence="4 8" id="KW-0812">Transmembrane</keyword>
<feature type="compositionally biased region" description="Basic and acidic residues" evidence="10">
    <location>
        <begin position="17"/>
        <end position="36"/>
    </location>
</feature>
<evidence type="ECO:0000256" key="6">
    <source>
        <dbReference type="ARBA" id="ARBA00022989"/>
    </source>
</evidence>
<keyword evidence="3 9" id="KW-0813">Transport</keyword>
<name>A0A0L7LD07_OPEBR</name>
<reference evidence="11 12" key="1">
    <citation type="journal article" date="2015" name="Genome Biol. Evol.">
        <title>The genome of winter moth (Operophtera brumata) provides a genomic perspective on sexual dimorphism and phenology.</title>
        <authorList>
            <person name="Derks M.F."/>
            <person name="Smit S."/>
            <person name="Salis L."/>
            <person name="Schijlen E."/>
            <person name="Bossers A."/>
            <person name="Mateman C."/>
            <person name="Pijl A.S."/>
            <person name="de Ridder D."/>
            <person name="Groenen M.A."/>
            <person name="Visser M.E."/>
            <person name="Megens H.J."/>
        </authorList>
    </citation>
    <scope>NUCLEOTIDE SEQUENCE [LARGE SCALE GENOMIC DNA]</scope>
    <source>
        <strain evidence="11">WM2013NL</strain>
        <tissue evidence="11">Head and thorax</tissue>
    </source>
</reference>
<evidence type="ECO:0000313" key="12">
    <source>
        <dbReference type="Proteomes" id="UP000037510"/>
    </source>
</evidence>
<sequence length="582" mass="64801">MFNLYQHMKAAGGEGNEPSKEAETTGHDRFCQDRPRSSYRKKKRRGACRRAQSAAELNPESIAAANKRNAFRIRSVSTDREESEEESSEKAPLVAQKIDSLAKLLFNKSIIGTRSGNCSPSEQPNSPRYDMISQLGAIGSRTDKHWFAIHDNSIKTDRLLTLIPLTNKCPIEQGDRSQGLILELFRALHHPYIYPVLDLELRNGHALTVLPFNSRGSLKDLIYKQIKTYHFQSTWNEEFSRKYSSSGTGLPASQVARFGRQMLEGLMFLKEKGFPPFRAAPLCAVALAAQLESVEVLSLGHVAEIIEQIYGPRTPSLHELVLCELFRKIDLHKKPPPPKMIPAYMNFILGGSSGMLATSVVQPADLLKTRMQLLGPAGKNMSTIRVAKEIIQKEGPLGLYTGISAALFRQATYTTGRLGVFNVLSDNYKSQDRHRRDRRRGRRVRGDAGRGHAHPYDRRRTATAREKEKLQTRLQCFGQDHEGRGHNDAVAGSGGHHHEGHGASMISGFITSVASLPVDIVKTRVQNAAKGTGQLTVLMGVIKNEGVLALWNGFIPTYFKIGPHTVLTFIFLEQLNTLYLSL</sequence>
<dbReference type="EMBL" id="JTDY01001616">
    <property type="protein sequence ID" value="KOB73352.1"/>
    <property type="molecule type" value="Genomic_DNA"/>
</dbReference>
<keyword evidence="7 8" id="KW-0472">Membrane</keyword>
<dbReference type="Proteomes" id="UP000037510">
    <property type="component" value="Unassembled WGS sequence"/>
</dbReference>
<feature type="repeat" description="Solcar" evidence="8">
    <location>
        <begin position="345"/>
        <end position="427"/>
    </location>
</feature>
<comment type="similarity">
    <text evidence="2 9">Belongs to the mitochondrial carrier (TC 2.A.29) family.</text>
</comment>
<keyword evidence="6" id="KW-1133">Transmembrane helix</keyword>
<dbReference type="PROSITE" id="PS50920">
    <property type="entry name" value="SOLCAR"/>
    <property type="match status" value="2"/>
</dbReference>
<evidence type="ECO:0000256" key="5">
    <source>
        <dbReference type="ARBA" id="ARBA00022737"/>
    </source>
</evidence>
<dbReference type="InterPro" id="IPR023395">
    <property type="entry name" value="MCP_dom_sf"/>
</dbReference>
<evidence type="ECO:0000256" key="7">
    <source>
        <dbReference type="ARBA" id="ARBA00023136"/>
    </source>
</evidence>
<feature type="region of interest" description="Disordered" evidence="10">
    <location>
        <begin position="10"/>
        <end position="61"/>
    </location>
</feature>
<feature type="compositionally biased region" description="Basic and acidic residues" evidence="10">
    <location>
        <begin position="444"/>
        <end position="465"/>
    </location>
</feature>
<evidence type="ECO:0000256" key="1">
    <source>
        <dbReference type="ARBA" id="ARBA00004141"/>
    </source>
</evidence>
<dbReference type="InterPro" id="IPR050391">
    <property type="entry name" value="Mito_Metabolite_Transporter"/>
</dbReference>
<keyword evidence="5" id="KW-0677">Repeat</keyword>
<dbReference type="GO" id="GO:0016020">
    <property type="term" value="C:membrane"/>
    <property type="evidence" value="ECO:0007669"/>
    <property type="project" value="UniProtKB-SubCell"/>
</dbReference>